<evidence type="ECO:0000313" key="1">
    <source>
        <dbReference type="EMBL" id="KAJ8675764.1"/>
    </source>
</evidence>
<organism evidence="1 2">
    <name type="scientific">Eretmocerus hayati</name>
    <dbReference type="NCBI Taxonomy" id="131215"/>
    <lineage>
        <taxon>Eukaryota</taxon>
        <taxon>Metazoa</taxon>
        <taxon>Ecdysozoa</taxon>
        <taxon>Arthropoda</taxon>
        <taxon>Hexapoda</taxon>
        <taxon>Insecta</taxon>
        <taxon>Pterygota</taxon>
        <taxon>Neoptera</taxon>
        <taxon>Endopterygota</taxon>
        <taxon>Hymenoptera</taxon>
        <taxon>Apocrita</taxon>
        <taxon>Proctotrupomorpha</taxon>
        <taxon>Chalcidoidea</taxon>
        <taxon>Aphelinidae</taxon>
        <taxon>Aphelininae</taxon>
        <taxon>Eretmocerus</taxon>
    </lineage>
</organism>
<keyword evidence="2" id="KW-1185">Reference proteome</keyword>
<name>A0ACC2NXG4_9HYME</name>
<evidence type="ECO:0000313" key="2">
    <source>
        <dbReference type="Proteomes" id="UP001239111"/>
    </source>
</evidence>
<sequence length="848" mass="96854">MDAHIDTRVNVMNESSIYEEVFGLVQNQEEVIQSCFQATRVYLVPLYLSIFGSVKFWKYAYYGTKIDPGTLPNSKLYKLQWILVHLVPLLKIFECINDYINTAEAYTRQQQIILASISVLTYSYSTALIYVERNKLLPGPAPRHHSAALLGFWILDLVIQTFNLLRNFTKQSHIEKALSILCYTGIFLRLVVGLLAPGIVGQSSQKSDKAPDADKKSDEDKESEDNEEDKKVTWSQIQTILWDIYDWTLVEGDSWLYAIDLSCFFCVVILGKAINYIVLVYNKHIIDSIVDKSQDFRWDLVLTYITFKFLHDNDVGGSLLKRLQRTSWGRIENRIAERIQIKVFSHLQALSLRYHLGRKTGEVLRIVDSCQWIVTHFLEHILLRTIPSILDVVSGLIFFVNNFGTAYGSSIFTCMMIYIVGTLYFESWISDLYWKKQKSFDYAKVTRCVESLLNFETVKYFGGEKYEIQRFKEIIRQNNKRDWTHTIVTNLINLIQGASYSVGFLVFLRLSIDSSENPGAQTAGDYVLHTSYFKKLYSPLDTVISFYSTMRYYVHSIQDLSAVLHEKIEILDAPNAKPLNVSQGCIEFSEVSFRYTPDGKEVLKRISLTVPAGKTVAFVGHSGAGKSTIMRLLFRFYDVTEGAIVIDGQNIKDVTQDSLRQAIGVVPQDTVLFNDTIAYNIEYGRIGATKEEIEEAAKLADIHERILTFEKKYETMVGERGLRLSGGEKQRVAIARTILKAPKIVLLDEATSALDTHTERNIQSALGRVCANRTTLIIAHRLSTVIHADEILVMNEGEIVQRGRHQELSEKDGPYRELWLAQLKNEKREHSSQNCDNENGEMKVPSET</sequence>
<protein>
    <submittedName>
        <fullName evidence="1">Uncharacterized protein</fullName>
    </submittedName>
</protein>
<dbReference type="Proteomes" id="UP001239111">
    <property type="component" value="Chromosome 2"/>
</dbReference>
<proteinExistence type="predicted"/>
<reference evidence="1" key="1">
    <citation type="submission" date="2023-04" db="EMBL/GenBank/DDBJ databases">
        <title>A chromosome-level genome assembly of the parasitoid wasp Eretmocerus hayati.</title>
        <authorList>
            <person name="Zhong Y."/>
            <person name="Liu S."/>
            <person name="Liu Y."/>
        </authorList>
    </citation>
    <scope>NUCLEOTIDE SEQUENCE</scope>
    <source>
        <strain evidence="1">ZJU_SS_LIU_2023</strain>
    </source>
</reference>
<accession>A0ACC2NXG4</accession>
<gene>
    <name evidence="1" type="ORF">QAD02_011550</name>
</gene>
<dbReference type="EMBL" id="CM056742">
    <property type="protein sequence ID" value="KAJ8675764.1"/>
    <property type="molecule type" value="Genomic_DNA"/>
</dbReference>
<comment type="caution">
    <text evidence="1">The sequence shown here is derived from an EMBL/GenBank/DDBJ whole genome shotgun (WGS) entry which is preliminary data.</text>
</comment>